<evidence type="ECO:0000256" key="1">
    <source>
        <dbReference type="SAM" id="MobiDB-lite"/>
    </source>
</evidence>
<accession>A0A0C3HAG9</accession>
<organism evidence="2 3">
    <name type="scientific">Oidiodendron maius (strain Zn)</name>
    <dbReference type="NCBI Taxonomy" id="913774"/>
    <lineage>
        <taxon>Eukaryota</taxon>
        <taxon>Fungi</taxon>
        <taxon>Dikarya</taxon>
        <taxon>Ascomycota</taxon>
        <taxon>Pezizomycotina</taxon>
        <taxon>Leotiomycetes</taxon>
        <taxon>Leotiomycetes incertae sedis</taxon>
        <taxon>Myxotrichaceae</taxon>
        <taxon>Oidiodendron</taxon>
    </lineage>
</organism>
<sequence>MQGGGEEENVWTGWDRREPPVLYQQDGGTGDSISDYEILGRPKQRRMGHYRAHHPGQPGSQQFPVPARPSMYLDSPSSKSSAQTQPRTIRQENHSALARLHPGEDQISTTPMTRAFLRPIGRAAENTIAGYTTVGLSPRMEGFVLYLGGREPKGMMETRAWETAVHRQQKKQSSRHQQRGTRRGPCTGRICGMPEAETSPTCGAHEPSRPGNTAPQEGWKIPPPNQRRDPLSHSRQAFAVQQIYLKVSPRQKDPGPIVGSAGTESGNWGSARWDLLVLSVGPA</sequence>
<evidence type="ECO:0000313" key="2">
    <source>
        <dbReference type="EMBL" id="KIN00220.1"/>
    </source>
</evidence>
<dbReference type="InParanoid" id="A0A0C3HAG9"/>
<dbReference type="AlphaFoldDB" id="A0A0C3HAG9"/>
<dbReference type="EMBL" id="KN832877">
    <property type="protein sequence ID" value="KIN00220.1"/>
    <property type="molecule type" value="Genomic_DNA"/>
</dbReference>
<evidence type="ECO:0000313" key="3">
    <source>
        <dbReference type="Proteomes" id="UP000054321"/>
    </source>
</evidence>
<feature type="compositionally biased region" description="Basic residues" evidence="1">
    <location>
        <begin position="42"/>
        <end position="54"/>
    </location>
</feature>
<proteinExistence type="predicted"/>
<feature type="compositionally biased region" description="Polar residues" evidence="1">
    <location>
        <begin position="75"/>
        <end position="88"/>
    </location>
</feature>
<reference evidence="3" key="2">
    <citation type="submission" date="2015-01" db="EMBL/GenBank/DDBJ databases">
        <title>Evolutionary Origins and Diversification of the Mycorrhizal Mutualists.</title>
        <authorList>
            <consortium name="DOE Joint Genome Institute"/>
            <consortium name="Mycorrhizal Genomics Consortium"/>
            <person name="Kohler A."/>
            <person name="Kuo A."/>
            <person name="Nagy L.G."/>
            <person name="Floudas D."/>
            <person name="Copeland A."/>
            <person name="Barry K.W."/>
            <person name="Cichocki N."/>
            <person name="Veneault-Fourrey C."/>
            <person name="LaButti K."/>
            <person name="Lindquist E.A."/>
            <person name="Lipzen A."/>
            <person name="Lundell T."/>
            <person name="Morin E."/>
            <person name="Murat C."/>
            <person name="Riley R."/>
            <person name="Ohm R."/>
            <person name="Sun H."/>
            <person name="Tunlid A."/>
            <person name="Henrissat B."/>
            <person name="Grigoriev I.V."/>
            <person name="Hibbett D.S."/>
            <person name="Martin F."/>
        </authorList>
    </citation>
    <scope>NUCLEOTIDE SEQUENCE [LARGE SCALE GENOMIC DNA]</scope>
    <source>
        <strain evidence="3">Zn</strain>
    </source>
</reference>
<feature type="region of interest" description="Disordered" evidence="1">
    <location>
        <begin position="1"/>
        <end position="88"/>
    </location>
</feature>
<feature type="region of interest" description="Disordered" evidence="1">
    <location>
        <begin position="165"/>
        <end position="232"/>
    </location>
</feature>
<reference evidence="2 3" key="1">
    <citation type="submission" date="2014-04" db="EMBL/GenBank/DDBJ databases">
        <authorList>
            <consortium name="DOE Joint Genome Institute"/>
            <person name="Kuo A."/>
            <person name="Martino E."/>
            <person name="Perotto S."/>
            <person name="Kohler A."/>
            <person name="Nagy L.G."/>
            <person name="Floudas D."/>
            <person name="Copeland A."/>
            <person name="Barry K.W."/>
            <person name="Cichocki N."/>
            <person name="Veneault-Fourrey C."/>
            <person name="LaButti K."/>
            <person name="Lindquist E.A."/>
            <person name="Lipzen A."/>
            <person name="Lundell T."/>
            <person name="Morin E."/>
            <person name="Murat C."/>
            <person name="Sun H."/>
            <person name="Tunlid A."/>
            <person name="Henrissat B."/>
            <person name="Grigoriev I.V."/>
            <person name="Hibbett D.S."/>
            <person name="Martin F."/>
            <person name="Nordberg H.P."/>
            <person name="Cantor M.N."/>
            <person name="Hua S.X."/>
        </authorList>
    </citation>
    <scope>NUCLEOTIDE SEQUENCE [LARGE SCALE GENOMIC DNA]</scope>
    <source>
        <strain evidence="2 3">Zn</strain>
    </source>
</reference>
<dbReference type="HOGENOM" id="CLU_983863_0_0_1"/>
<dbReference type="Proteomes" id="UP000054321">
    <property type="component" value="Unassembled WGS sequence"/>
</dbReference>
<feature type="compositionally biased region" description="Basic residues" evidence="1">
    <location>
        <begin position="167"/>
        <end position="182"/>
    </location>
</feature>
<keyword evidence="3" id="KW-1185">Reference proteome</keyword>
<protein>
    <submittedName>
        <fullName evidence="2">Uncharacterized protein</fullName>
    </submittedName>
</protein>
<gene>
    <name evidence="2" type="ORF">OIDMADRAFT_54819</name>
</gene>
<name>A0A0C3HAG9_OIDMZ</name>